<dbReference type="GO" id="GO:0006310">
    <property type="term" value="P:DNA recombination"/>
    <property type="evidence" value="ECO:0007669"/>
    <property type="project" value="InterPro"/>
</dbReference>
<feature type="domain" description="ATP-dependent DNA ligase family profile" evidence="7">
    <location>
        <begin position="477"/>
        <end position="617"/>
    </location>
</feature>
<dbReference type="InterPro" id="IPR012308">
    <property type="entry name" value="DNA_ligase_ATP-dep_N"/>
</dbReference>
<dbReference type="SUPFAM" id="SSF56091">
    <property type="entry name" value="DNA ligase/mRNA capping enzyme, catalytic domain"/>
    <property type="match status" value="1"/>
</dbReference>
<evidence type="ECO:0000256" key="1">
    <source>
        <dbReference type="ARBA" id="ARBA00007572"/>
    </source>
</evidence>
<dbReference type="OrthoDB" id="2160351at2759"/>
<feature type="region of interest" description="Disordered" evidence="6">
    <location>
        <begin position="1"/>
        <end position="23"/>
    </location>
</feature>
<evidence type="ECO:0000259" key="7">
    <source>
        <dbReference type="PROSITE" id="PS50160"/>
    </source>
</evidence>
<dbReference type="InterPro" id="IPR036599">
    <property type="entry name" value="DNA_ligase_N_sf"/>
</dbReference>
<reference evidence="8" key="3">
    <citation type="submission" date="2010-09" db="EMBL/GenBank/DDBJ databases">
        <title>Annotation of Gaeumannomyces graminis var. tritici R3-111a-1.</title>
        <authorList>
            <consortium name="The Broad Institute Genome Sequencing Platform"/>
            <person name="Ma L.-J."/>
            <person name="Dead R."/>
            <person name="Young S.K."/>
            <person name="Zeng Q."/>
            <person name="Gargeya S."/>
            <person name="Fitzgerald M."/>
            <person name="Haas B."/>
            <person name="Abouelleil A."/>
            <person name="Alvarado L."/>
            <person name="Arachchi H.M."/>
            <person name="Berlin A."/>
            <person name="Brown A."/>
            <person name="Chapman S.B."/>
            <person name="Chen Z."/>
            <person name="Dunbar C."/>
            <person name="Freedman E."/>
            <person name="Gearin G."/>
            <person name="Gellesch M."/>
            <person name="Goldberg J."/>
            <person name="Griggs A."/>
            <person name="Gujja S."/>
            <person name="Heiman D."/>
            <person name="Howarth C."/>
            <person name="Larson L."/>
            <person name="Lui A."/>
            <person name="MacDonald P.J.P."/>
            <person name="Mehta T."/>
            <person name="Montmayeur A."/>
            <person name="Murphy C."/>
            <person name="Neiman D."/>
            <person name="Pearson M."/>
            <person name="Priest M."/>
            <person name="Roberts A."/>
            <person name="Saif S."/>
            <person name="Shea T."/>
            <person name="Shenoy N."/>
            <person name="Sisk P."/>
            <person name="Stolte C."/>
            <person name="Sykes S."/>
            <person name="Yandava C."/>
            <person name="Wortman J."/>
            <person name="Nusbaum C."/>
            <person name="Birren B."/>
        </authorList>
    </citation>
    <scope>NUCLEOTIDE SEQUENCE</scope>
    <source>
        <strain evidence="8">R3-111a-1</strain>
    </source>
</reference>
<reference evidence="9" key="5">
    <citation type="submission" date="2018-04" db="UniProtKB">
        <authorList>
            <consortium name="EnsemblFungi"/>
        </authorList>
    </citation>
    <scope>IDENTIFICATION</scope>
    <source>
        <strain evidence="9">R3-111a-1</strain>
    </source>
</reference>
<dbReference type="HOGENOM" id="CLU_004299_4_0_1"/>
<dbReference type="GO" id="GO:0032807">
    <property type="term" value="C:DNA ligase IV complex"/>
    <property type="evidence" value="ECO:0007669"/>
    <property type="project" value="TreeGrafter"/>
</dbReference>
<dbReference type="PANTHER" id="PTHR45997">
    <property type="entry name" value="DNA LIGASE 4"/>
    <property type="match status" value="1"/>
</dbReference>
<feature type="region of interest" description="Disordered" evidence="6">
    <location>
        <begin position="788"/>
        <end position="955"/>
    </location>
</feature>
<evidence type="ECO:0000256" key="6">
    <source>
        <dbReference type="SAM" id="MobiDB-lite"/>
    </source>
</evidence>
<evidence type="ECO:0000256" key="2">
    <source>
        <dbReference type="ARBA" id="ARBA00022598"/>
    </source>
</evidence>
<comment type="similarity">
    <text evidence="1">Belongs to the ATP-dependent DNA ligase family.</text>
</comment>
<proteinExistence type="inferred from homology"/>
<dbReference type="InterPro" id="IPR012340">
    <property type="entry name" value="NA-bd_OB-fold"/>
</dbReference>
<dbReference type="STRING" id="644352.J3P1F0"/>
<evidence type="ECO:0000313" key="10">
    <source>
        <dbReference type="Proteomes" id="UP000006039"/>
    </source>
</evidence>
<feature type="non-terminal residue" evidence="8">
    <location>
        <position position="1"/>
    </location>
</feature>
<dbReference type="GO" id="GO:0003910">
    <property type="term" value="F:DNA ligase (ATP) activity"/>
    <property type="evidence" value="ECO:0007669"/>
    <property type="project" value="InterPro"/>
</dbReference>
<evidence type="ECO:0000256" key="3">
    <source>
        <dbReference type="ARBA" id="ARBA00022741"/>
    </source>
</evidence>
<dbReference type="RefSeq" id="XP_009223435.1">
    <property type="nucleotide sequence ID" value="XM_009225171.1"/>
</dbReference>
<dbReference type="Pfam" id="PF04675">
    <property type="entry name" value="DNA_ligase_A_N"/>
    <property type="match status" value="1"/>
</dbReference>
<dbReference type="CDD" id="cd08039">
    <property type="entry name" value="Adenylation_DNA_ligase_Fungal"/>
    <property type="match status" value="1"/>
</dbReference>
<organism evidence="8">
    <name type="scientific">Gaeumannomyces tritici (strain R3-111a-1)</name>
    <name type="common">Wheat and barley take-all root rot fungus</name>
    <name type="synonym">Gaeumannomyces graminis var. tritici</name>
    <dbReference type="NCBI Taxonomy" id="644352"/>
    <lineage>
        <taxon>Eukaryota</taxon>
        <taxon>Fungi</taxon>
        <taxon>Dikarya</taxon>
        <taxon>Ascomycota</taxon>
        <taxon>Pezizomycotina</taxon>
        <taxon>Sordariomycetes</taxon>
        <taxon>Sordariomycetidae</taxon>
        <taxon>Magnaporthales</taxon>
        <taxon>Magnaporthaceae</taxon>
        <taxon>Gaeumannomyces</taxon>
    </lineage>
</organism>
<keyword evidence="2 8" id="KW-0436">Ligase</keyword>
<keyword evidence="3" id="KW-0547">Nucleotide-binding</keyword>
<dbReference type="eggNOG" id="KOG0966">
    <property type="taxonomic scope" value="Eukaryota"/>
</dbReference>
<dbReference type="PROSITE" id="PS50160">
    <property type="entry name" value="DNA_LIGASE_A3"/>
    <property type="match status" value="1"/>
</dbReference>
<evidence type="ECO:0000256" key="5">
    <source>
        <dbReference type="ARBA" id="ARBA00023242"/>
    </source>
</evidence>
<reference evidence="8" key="2">
    <citation type="submission" date="2010-07" db="EMBL/GenBank/DDBJ databases">
        <authorList>
            <consortium name="The Broad Institute Genome Sequencing Platform"/>
            <consortium name="Broad Institute Genome Sequencing Center for Infectious Disease"/>
            <person name="Ma L.-J."/>
            <person name="Dead R."/>
            <person name="Young S."/>
            <person name="Zeng Q."/>
            <person name="Koehrsen M."/>
            <person name="Alvarado L."/>
            <person name="Berlin A."/>
            <person name="Chapman S.B."/>
            <person name="Chen Z."/>
            <person name="Freedman E."/>
            <person name="Gellesch M."/>
            <person name="Goldberg J."/>
            <person name="Griggs A."/>
            <person name="Gujja S."/>
            <person name="Heilman E.R."/>
            <person name="Heiman D."/>
            <person name="Hepburn T."/>
            <person name="Howarth C."/>
            <person name="Jen D."/>
            <person name="Larson L."/>
            <person name="Mehta T."/>
            <person name="Neiman D."/>
            <person name="Pearson M."/>
            <person name="Roberts A."/>
            <person name="Saif S."/>
            <person name="Shea T."/>
            <person name="Shenoy N."/>
            <person name="Sisk P."/>
            <person name="Stolte C."/>
            <person name="Sykes S."/>
            <person name="Walk T."/>
            <person name="White J."/>
            <person name="Yandava C."/>
            <person name="Haas B."/>
            <person name="Nusbaum C."/>
            <person name="Birren B."/>
        </authorList>
    </citation>
    <scope>NUCLEOTIDE SEQUENCE</scope>
    <source>
        <strain evidence="8">R3-111a-1</strain>
    </source>
</reference>
<protein>
    <submittedName>
        <fullName evidence="8">ATP-dependent DNA ligase domain-containing protein</fullName>
    </submittedName>
</protein>
<reference evidence="10" key="1">
    <citation type="submission" date="2010-07" db="EMBL/GenBank/DDBJ databases">
        <title>The genome sequence of Gaeumannomyces graminis var. tritici strain R3-111a-1.</title>
        <authorList>
            <consortium name="The Broad Institute Genome Sequencing Platform"/>
            <person name="Ma L.-J."/>
            <person name="Dead R."/>
            <person name="Young S."/>
            <person name="Zeng Q."/>
            <person name="Koehrsen M."/>
            <person name="Alvarado L."/>
            <person name="Berlin A."/>
            <person name="Chapman S.B."/>
            <person name="Chen Z."/>
            <person name="Freedman E."/>
            <person name="Gellesch M."/>
            <person name="Goldberg J."/>
            <person name="Griggs A."/>
            <person name="Gujja S."/>
            <person name="Heilman E.R."/>
            <person name="Heiman D."/>
            <person name="Hepburn T."/>
            <person name="Howarth C."/>
            <person name="Jen D."/>
            <person name="Larson L."/>
            <person name="Mehta T."/>
            <person name="Neiman D."/>
            <person name="Pearson M."/>
            <person name="Roberts A."/>
            <person name="Saif S."/>
            <person name="Shea T."/>
            <person name="Shenoy N."/>
            <person name="Sisk P."/>
            <person name="Stolte C."/>
            <person name="Sykes S."/>
            <person name="Walk T."/>
            <person name="White J."/>
            <person name="Yandava C."/>
            <person name="Haas B."/>
            <person name="Nusbaum C."/>
            <person name="Birren B."/>
        </authorList>
    </citation>
    <scope>NUCLEOTIDE SEQUENCE [LARGE SCALE GENOMIC DNA]</scope>
    <source>
        <strain evidence="10">R3-111a-1</strain>
    </source>
</reference>
<keyword evidence="10" id="KW-1185">Reference proteome</keyword>
<dbReference type="GO" id="GO:0006297">
    <property type="term" value="P:nucleotide-excision repair, DNA gap filling"/>
    <property type="evidence" value="ECO:0007669"/>
    <property type="project" value="TreeGrafter"/>
</dbReference>
<feature type="compositionally biased region" description="Polar residues" evidence="6">
    <location>
        <begin position="922"/>
        <end position="932"/>
    </location>
</feature>
<keyword evidence="5" id="KW-0539">Nucleus</keyword>
<dbReference type="Proteomes" id="UP000006039">
    <property type="component" value="Unassembled WGS sequence"/>
</dbReference>
<dbReference type="EnsemblFungi" id="EJT77435">
    <property type="protein sequence ID" value="EJT77435"/>
    <property type="gene ID" value="GGTG_07347"/>
</dbReference>
<dbReference type="VEuPathDB" id="FungiDB:GGTG_07347"/>
<dbReference type="GO" id="GO:0005524">
    <property type="term" value="F:ATP binding"/>
    <property type="evidence" value="ECO:0007669"/>
    <property type="project" value="UniProtKB-KW"/>
</dbReference>
<accession>J3P1F0</accession>
<dbReference type="GeneID" id="20347805"/>
<dbReference type="Pfam" id="PF01068">
    <property type="entry name" value="DNA_ligase_A_M"/>
    <property type="match status" value="1"/>
</dbReference>
<dbReference type="PANTHER" id="PTHR45997:SF2">
    <property type="entry name" value="ATP DEPENDENT DNA LIGASE DOMAIN PROTEIN (AFU_ORTHOLOGUE AFUA_5G02430)"/>
    <property type="match status" value="1"/>
</dbReference>
<dbReference type="GO" id="GO:0003677">
    <property type="term" value="F:DNA binding"/>
    <property type="evidence" value="ECO:0007669"/>
    <property type="project" value="InterPro"/>
</dbReference>
<evidence type="ECO:0000256" key="4">
    <source>
        <dbReference type="ARBA" id="ARBA00022840"/>
    </source>
</evidence>
<evidence type="ECO:0000313" key="9">
    <source>
        <dbReference type="EnsemblFungi" id="EJT77435"/>
    </source>
</evidence>
<feature type="compositionally biased region" description="Polar residues" evidence="6">
    <location>
        <begin position="810"/>
        <end position="824"/>
    </location>
</feature>
<dbReference type="Gene3D" id="2.40.50.140">
    <property type="entry name" value="Nucleic acid-binding proteins"/>
    <property type="match status" value="1"/>
</dbReference>
<feature type="compositionally biased region" description="Basic and acidic residues" evidence="6">
    <location>
        <begin position="1"/>
        <end position="12"/>
    </location>
</feature>
<name>J3P1F0_GAET3</name>
<dbReference type="Gene3D" id="1.10.3260.10">
    <property type="entry name" value="DNA ligase, ATP-dependent, N-terminal domain"/>
    <property type="match status" value="1"/>
</dbReference>
<sequence>MSGPRADTRDCARQTPPPRLKHASGARHHQLGILLCCGAAQLTTLCVTGQWVHCCLLCPSCSLFHTLDRYSPERVFQYLRSCHRLRAHLITMGFPFVYICDLLQLLEDNAPSRVKSDASIIRQWFVCHQNDLNRNDVDLCAVASTLLPARRPDRVYGIQARSLGNIVARALCLGRSRIEQLKQYERPGSGRDLAESVEAILAETPNSLDSERPVCVEEIDATLHAIAAKSRFSSPAVRSSLRGSPKARDVHAPLQSLYRRLDPMPAKWLTRLILKDFSPVDLDSAPVLRLLDTLLPVLLKIYDDLPTAIDRLRHAREASRMATPALTAAELAGQFKPMLGVKVGRQPWLKGRSIKHCLQMGHGRMSVEKKMDGEYCQVHIDLSKGANCIQIFSKSGKDSTRDRANLHPAISASLALGKEECRLQKGCILEGELVVYNQRDGKILPFEKIRKHVSRSGSFFHRSALDSQAHPWEKLMIVYYDVLVVDDESLLGACHSERFRRLSQLVIATPGVAELVKREVIDFGWHLGAFKLRQAFARCITAREEGLVLKPDDPYFDFGGIRRPYSCSAIKLKKEYIGGFGDVGDFAVVGARYDPVAAKSYHLPGLKWTHFYVGCLDNKRDVLRCNAKPRFMVTNVVELNSSQIEHFRLYVNPESLQPEKNKTTTLHFEPGIDDGKRPSVIFPSPPVFDIRCFSFIREGNVSYHTPRFPMVTKVHCDRAWRDVIEFEELQRLAREENEAAAPDDSQELVDWITRLEAADPGGVAVDAISQQTGCSRQTTSQESLFSARLGDVPPAPASPALPSSPHHQGDATSDETNAWSTAKSPNAAPVVDLTLSPCRNQRKRPSQDGDGPHTVTASPPGPKLRRRSRSEDKSGAVSPTMTQSHPPPSTSRRGPLEDMTASSSDRTNSHPVGQNPDGKKSPVQQAESSQQPRLPESPFGVPAHQTAGGVGTVTSAGEYSGVKHASNGGARHPLPLDVEGLPLAGSAGVCKHHGKDCTLGEYVFLLAPCIAQTPWVTEDLLQGHGVYSFETDMNRWSRLYLSQSAAPAPPCDGSPNTRRSSAAALIEERAQRRRANRPRLMVLVEPRREEASASFLTRLKALRQEGESAGAGGGRCEYAGVFDWRILEDVAEQEARTVSAEGRGQRAGPRVDRKNYHHLWRRRHLGRV</sequence>
<dbReference type="InterPro" id="IPR012310">
    <property type="entry name" value="DNA_ligase_ATP-dep_cent"/>
</dbReference>
<dbReference type="Gene3D" id="3.30.470.30">
    <property type="entry name" value="DNA ligase/mRNA capping enzyme"/>
    <property type="match status" value="1"/>
</dbReference>
<keyword evidence="4" id="KW-0067">ATP-binding</keyword>
<gene>
    <name evidence="9" type="primary">20347805</name>
    <name evidence="8" type="ORF">GGTG_07347</name>
</gene>
<dbReference type="GO" id="GO:0006303">
    <property type="term" value="P:double-strand break repair via nonhomologous end joining"/>
    <property type="evidence" value="ECO:0007669"/>
    <property type="project" value="TreeGrafter"/>
</dbReference>
<feature type="compositionally biased region" description="Polar residues" evidence="6">
    <location>
        <begin position="900"/>
        <end position="912"/>
    </location>
</feature>
<dbReference type="InterPro" id="IPR029710">
    <property type="entry name" value="LIG4"/>
</dbReference>
<reference evidence="9" key="4">
    <citation type="journal article" date="2015" name="G3 (Bethesda)">
        <title>Genome sequences of three phytopathogenic species of the Magnaporthaceae family of fungi.</title>
        <authorList>
            <person name="Okagaki L.H."/>
            <person name="Nunes C.C."/>
            <person name="Sailsbery J."/>
            <person name="Clay B."/>
            <person name="Brown D."/>
            <person name="John T."/>
            <person name="Oh Y."/>
            <person name="Young N."/>
            <person name="Fitzgerald M."/>
            <person name="Haas B.J."/>
            <person name="Zeng Q."/>
            <person name="Young S."/>
            <person name="Adiconis X."/>
            <person name="Fan L."/>
            <person name="Levin J.Z."/>
            <person name="Mitchell T.K."/>
            <person name="Okubara P.A."/>
            <person name="Farman M.L."/>
            <person name="Kohn L.M."/>
            <person name="Birren B."/>
            <person name="Ma L.-J."/>
            <person name="Dean R.A."/>
        </authorList>
    </citation>
    <scope>NUCLEOTIDE SEQUENCE</scope>
    <source>
        <strain evidence="9">R3-111a-1</strain>
    </source>
</reference>
<dbReference type="EMBL" id="GL385397">
    <property type="protein sequence ID" value="EJT77435.1"/>
    <property type="molecule type" value="Genomic_DNA"/>
</dbReference>
<dbReference type="AlphaFoldDB" id="J3P1F0"/>
<evidence type="ECO:0000313" key="8">
    <source>
        <dbReference type="EMBL" id="EJT77435.1"/>
    </source>
</evidence>